<evidence type="ECO:0000256" key="11">
    <source>
        <dbReference type="ARBA" id="ARBA00053345"/>
    </source>
</evidence>
<accession>A0AAV2RWM8</accession>
<keyword evidence="9" id="KW-0539">Nucleus</keyword>
<feature type="domain" description="C2H2-type" evidence="13">
    <location>
        <begin position="150"/>
        <end position="176"/>
    </location>
</feature>
<dbReference type="EMBL" id="CAXKWB010036829">
    <property type="protein sequence ID" value="CAL4149142.1"/>
    <property type="molecule type" value="Genomic_DNA"/>
</dbReference>
<feature type="domain" description="C2H2-type" evidence="13">
    <location>
        <begin position="122"/>
        <end position="149"/>
    </location>
</feature>
<evidence type="ECO:0000256" key="2">
    <source>
        <dbReference type="ARBA" id="ARBA00006991"/>
    </source>
</evidence>
<dbReference type="SUPFAM" id="SSF57667">
    <property type="entry name" value="beta-beta-alpha zinc fingers"/>
    <property type="match status" value="1"/>
</dbReference>
<dbReference type="InterPro" id="IPR036236">
    <property type="entry name" value="Znf_C2H2_sf"/>
</dbReference>
<dbReference type="InterPro" id="IPR050331">
    <property type="entry name" value="Zinc_finger"/>
</dbReference>
<evidence type="ECO:0000256" key="12">
    <source>
        <dbReference type="PROSITE-ProRule" id="PRU00042"/>
    </source>
</evidence>
<dbReference type="GO" id="GO:0006355">
    <property type="term" value="P:regulation of DNA-templated transcription"/>
    <property type="evidence" value="ECO:0007669"/>
    <property type="project" value="UniProtKB-ARBA"/>
</dbReference>
<dbReference type="FunFam" id="3.30.160.60:FF:002343">
    <property type="entry name" value="Zinc finger protein 33A"/>
    <property type="match status" value="1"/>
</dbReference>
<evidence type="ECO:0000256" key="8">
    <source>
        <dbReference type="ARBA" id="ARBA00023125"/>
    </source>
</evidence>
<comment type="similarity">
    <text evidence="2">Belongs to the krueppel C2H2-type zinc-finger protein family.</text>
</comment>
<comment type="caution">
    <text evidence="14">The sequence shown here is derived from an EMBL/GenBank/DDBJ whole genome shotgun (WGS) entry which is preliminary data.</text>
</comment>
<evidence type="ECO:0000256" key="10">
    <source>
        <dbReference type="ARBA" id="ARBA00023843"/>
    </source>
</evidence>
<evidence type="ECO:0000259" key="13">
    <source>
        <dbReference type="PROSITE" id="PS50157"/>
    </source>
</evidence>
<keyword evidence="4" id="KW-0479">Metal-binding</keyword>
<protein>
    <recommendedName>
        <fullName evidence="10">Protein krueppel</fullName>
    </recommendedName>
</protein>
<sequence length="176" mass="20395">MQLSTMNKNIDIKSELIADEWILMGDKKECDNVERNGSNINYKNNPENIGVIYEVRQKSIKEDVDKNITEVIELNERPLKCQYFKSTEDSNTNKNSIQDAIQFTRKNNLTNKQITNAGVIPKYCTYCEKAFSSNYDLKMHLRIHTGEKPYKCSHCNKTFSQNGNLLIHSRIHTGEK</sequence>
<evidence type="ECO:0000313" key="15">
    <source>
        <dbReference type="Proteomes" id="UP001497623"/>
    </source>
</evidence>
<keyword evidence="8" id="KW-0238">DNA-binding</keyword>
<evidence type="ECO:0000256" key="5">
    <source>
        <dbReference type="ARBA" id="ARBA00022737"/>
    </source>
</evidence>
<dbReference type="GO" id="GO:0005634">
    <property type="term" value="C:nucleus"/>
    <property type="evidence" value="ECO:0007669"/>
    <property type="project" value="UniProtKB-SubCell"/>
</dbReference>
<name>A0AAV2RWM8_MEGNR</name>
<keyword evidence="15" id="KW-1185">Reference proteome</keyword>
<keyword evidence="6 12" id="KW-0863">Zinc-finger</keyword>
<organism evidence="14 15">
    <name type="scientific">Meganyctiphanes norvegica</name>
    <name type="common">Northern krill</name>
    <name type="synonym">Thysanopoda norvegica</name>
    <dbReference type="NCBI Taxonomy" id="48144"/>
    <lineage>
        <taxon>Eukaryota</taxon>
        <taxon>Metazoa</taxon>
        <taxon>Ecdysozoa</taxon>
        <taxon>Arthropoda</taxon>
        <taxon>Crustacea</taxon>
        <taxon>Multicrustacea</taxon>
        <taxon>Malacostraca</taxon>
        <taxon>Eumalacostraca</taxon>
        <taxon>Eucarida</taxon>
        <taxon>Euphausiacea</taxon>
        <taxon>Euphausiidae</taxon>
        <taxon>Meganyctiphanes</taxon>
    </lineage>
</organism>
<keyword evidence="7" id="KW-0862">Zinc</keyword>
<proteinExistence type="inferred from homology"/>
<reference evidence="14 15" key="1">
    <citation type="submission" date="2024-05" db="EMBL/GenBank/DDBJ databases">
        <authorList>
            <person name="Wallberg A."/>
        </authorList>
    </citation>
    <scope>NUCLEOTIDE SEQUENCE [LARGE SCALE GENOMIC DNA]</scope>
</reference>
<dbReference type="GO" id="GO:0008270">
    <property type="term" value="F:zinc ion binding"/>
    <property type="evidence" value="ECO:0007669"/>
    <property type="project" value="UniProtKB-KW"/>
</dbReference>
<keyword evidence="5" id="KW-0677">Repeat</keyword>
<dbReference type="Gene3D" id="3.30.160.60">
    <property type="entry name" value="Classic Zinc Finger"/>
    <property type="match status" value="2"/>
</dbReference>
<dbReference type="Proteomes" id="UP001497623">
    <property type="component" value="Unassembled WGS sequence"/>
</dbReference>
<evidence type="ECO:0000256" key="9">
    <source>
        <dbReference type="ARBA" id="ARBA00023242"/>
    </source>
</evidence>
<evidence type="ECO:0000256" key="1">
    <source>
        <dbReference type="ARBA" id="ARBA00004123"/>
    </source>
</evidence>
<dbReference type="GO" id="GO:0035282">
    <property type="term" value="P:segmentation"/>
    <property type="evidence" value="ECO:0007669"/>
    <property type="project" value="UniProtKB-KW"/>
</dbReference>
<dbReference type="SMART" id="SM00355">
    <property type="entry name" value="ZnF_C2H2"/>
    <property type="match status" value="2"/>
</dbReference>
<keyword evidence="3" id="KW-0302">Gap protein</keyword>
<dbReference type="FunFam" id="3.30.160.60:FF:001954">
    <property type="entry name" value="Zinc finger protein 787"/>
    <property type="match status" value="1"/>
</dbReference>
<comment type="function">
    <text evidence="11">Krueppel is a gap class segmentation protein.</text>
</comment>
<dbReference type="PROSITE" id="PS00028">
    <property type="entry name" value="ZINC_FINGER_C2H2_1"/>
    <property type="match status" value="2"/>
</dbReference>
<dbReference type="GO" id="GO:0003677">
    <property type="term" value="F:DNA binding"/>
    <property type="evidence" value="ECO:0007669"/>
    <property type="project" value="UniProtKB-KW"/>
</dbReference>
<keyword evidence="3" id="KW-0217">Developmental protein</keyword>
<evidence type="ECO:0000256" key="3">
    <source>
        <dbReference type="ARBA" id="ARBA00022492"/>
    </source>
</evidence>
<dbReference type="PROSITE" id="PS50157">
    <property type="entry name" value="ZINC_FINGER_C2H2_2"/>
    <property type="match status" value="2"/>
</dbReference>
<dbReference type="AlphaFoldDB" id="A0AAV2RWM8"/>
<gene>
    <name evidence="14" type="ORF">MNOR_LOCUS30339</name>
</gene>
<feature type="non-terminal residue" evidence="14">
    <location>
        <position position="176"/>
    </location>
</feature>
<dbReference type="PANTHER" id="PTHR16515:SF49">
    <property type="entry name" value="GASTRULA ZINC FINGER PROTEIN XLCGF49.1-LIKE-RELATED"/>
    <property type="match status" value="1"/>
</dbReference>
<comment type="subcellular location">
    <subcellularLocation>
        <location evidence="1">Nucleus</location>
    </subcellularLocation>
</comment>
<evidence type="ECO:0000313" key="14">
    <source>
        <dbReference type="EMBL" id="CAL4149142.1"/>
    </source>
</evidence>
<dbReference type="Pfam" id="PF00096">
    <property type="entry name" value="zf-C2H2"/>
    <property type="match status" value="2"/>
</dbReference>
<evidence type="ECO:0000256" key="4">
    <source>
        <dbReference type="ARBA" id="ARBA00022723"/>
    </source>
</evidence>
<dbReference type="PANTHER" id="PTHR16515">
    <property type="entry name" value="PR DOMAIN ZINC FINGER PROTEIN"/>
    <property type="match status" value="1"/>
</dbReference>
<evidence type="ECO:0000256" key="6">
    <source>
        <dbReference type="ARBA" id="ARBA00022771"/>
    </source>
</evidence>
<evidence type="ECO:0000256" key="7">
    <source>
        <dbReference type="ARBA" id="ARBA00022833"/>
    </source>
</evidence>
<dbReference type="InterPro" id="IPR013087">
    <property type="entry name" value="Znf_C2H2_type"/>
</dbReference>